<reference evidence="1" key="1">
    <citation type="journal article" date="2020" name="Stud. Mycol.">
        <title>101 Dothideomycetes genomes: a test case for predicting lifestyles and emergence of pathogens.</title>
        <authorList>
            <person name="Haridas S."/>
            <person name="Albert R."/>
            <person name="Binder M."/>
            <person name="Bloem J."/>
            <person name="Labutti K."/>
            <person name="Salamov A."/>
            <person name="Andreopoulos B."/>
            <person name="Baker S."/>
            <person name="Barry K."/>
            <person name="Bills G."/>
            <person name="Bluhm B."/>
            <person name="Cannon C."/>
            <person name="Castanera R."/>
            <person name="Culley D."/>
            <person name="Daum C."/>
            <person name="Ezra D."/>
            <person name="Gonzalez J."/>
            <person name="Henrissat B."/>
            <person name="Kuo A."/>
            <person name="Liang C."/>
            <person name="Lipzen A."/>
            <person name="Lutzoni F."/>
            <person name="Magnuson J."/>
            <person name="Mondo S."/>
            <person name="Nolan M."/>
            <person name="Ohm R."/>
            <person name="Pangilinan J."/>
            <person name="Park H.-J."/>
            <person name="Ramirez L."/>
            <person name="Alfaro M."/>
            <person name="Sun H."/>
            <person name="Tritt A."/>
            <person name="Yoshinaga Y."/>
            <person name="Zwiers L.-H."/>
            <person name="Turgeon B."/>
            <person name="Goodwin S."/>
            <person name="Spatafora J."/>
            <person name="Crous P."/>
            <person name="Grigoriev I."/>
        </authorList>
    </citation>
    <scope>NUCLEOTIDE SEQUENCE</scope>
    <source>
        <strain evidence="1">ATCC 200398</strain>
    </source>
</reference>
<sequence length="213" mass="22577">MKLTTFLFFLGCAFALPTTNIDPIPRPTITNFTYFGAGCPSGTVSTALYAINSTTGSYQVYTYLDSFTPWAGPHFAIKDSRKICTVNLEVGIAQGWKVRTNNGGSDVKGYLMLLDEKVTGTWRANYSFASATTGSISSIAAVSFAGPFVGIFIKHADAEGQGVVSPCGGGTLNVEHQVRLSSAGSTYSGYIGPDPGPDELKWTVVSGVEVLRC</sequence>
<evidence type="ECO:0000313" key="2">
    <source>
        <dbReference type="Proteomes" id="UP000799755"/>
    </source>
</evidence>
<dbReference type="Proteomes" id="UP000799755">
    <property type="component" value="Unassembled WGS sequence"/>
</dbReference>
<keyword evidence="2" id="KW-1185">Reference proteome</keyword>
<evidence type="ECO:0000313" key="1">
    <source>
        <dbReference type="EMBL" id="KAF2466411.1"/>
    </source>
</evidence>
<dbReference type="EMBL" id="MU003525">
    <property type="protein sequence ID" value="KAF2466411.1"/>
    <property type="molecule type" value="Genomic_DNA"/>
</dbReference>
<protein>
    <submittedName>
        <fullName evidence="1">Uncharacterized protein</fullName>
    </submittedName>
</protein>
<accession>A0ACB6QHK1</accession>
<proteinExistence type="predicted"/>
<organism evidence="1 2">
    <name type="scientific">Lindgomyces ingoldianus</name>
    <dbReference type="NCBI Taxonomy" id="673940"/>
    <lineage>
        <taxon>Eukaryota</taxon>
        <taxon>Fungi</taxon>
        <taxon>Dikarya</taxon>
        <taxon>Ascomycota</taxon>
        <taxon>Pezizomycotina</taxon>
        <taxon>Dothideomycetes</taxon>
        <taxon>Pleosporomycetidae</taxon>
        <taxon>Pleosporales</taxon>
        <taxon>Lindgomycetaceae</taxon>
        <taxon>Lindgomyces</taxon>
    </lineage>
</organism>
<comment type="caution">
    <text evidence="1">The sequence shown here is derived from an EMBL/GenBank/DDBJ whole genome shotgun (WGS) entry which is preliminary data.</text>
</comment>
<gene>
    <name evidence="1" type="ORF">BDR25DRAFT_377543</name>
</gene>
<name>A0ACB6QHK1_9PLEO</name>